<feature type="domain" description="Stealth protein CR4 conserved region 4" evidence="7">
    <location>
        <begin position="526"/>
        <end position="579"/>
    </location>
</feature>
<dbReference type="Pfam" id="PF17102">
    <property type="entry name" value="Stealth_CR3"/>
    <property type="match status" value="1"/>
</dbReference>
<evidence type="ECO:0000259" key="6">
    <source>
        <dbReference type="Pfam" id="PF17102"/>
    </source>
</evidence>
<evidence type="ECO:0000259" key="4">
    <source>
        <dbReference type="Pfam" id="PF11380"/>
    </source>
</evidence>
<feature type="domain" description="Stealth protein CR1 conserved region 1" evidence="5">
    <location>
        <begin position="260"/>
        <end position="285"/>
    </location>
</feature>
<dbReference type="PANTHER" id="PTHR24045:SF0">
    <property type="entry name" value="N-ACETYLGLUCOSAMINE-1-PHOSPHOTRANSFERASE SUBUNITS ALPHA_BETA"/>
    <property type="match status" value="1"/>
</dbReference>
<evidence type="ECO:0000259" key="7">
    <source>
        <dbReference type="Pfam" id="PF17103"/>
    </source>
</evidence>
<keyword evidence="9" id="KW-1185">Reference proteome</keyword>
<evidence type="ECO:0000313" key="8">
    <source>
        <dbReference type="EMBL" id="MFC7247349.1"/>
    </source>
</evidence>
<comment type="caution">
    <text evidence="8">The sequence shown here is derived from an EMBL/GenBank/DDBJ whole genome shotgun (WGS) entry which is preliminary data.</text>
</comment>
<dbReference type="InterPro" id="IPR047141">
    <property type="entry name" value="Stealth"/>
</dbReference>
<dbReference type="RefSeq" id="WP_376810092.1">
    <property type="nucleotide sequence ID" value="NZ_JBHTAC010000054.1"/>
</dbReference>
<dbReference type="Pfam" id="PF17103">
    <property type="entry name" value="Stealth_CR4"/>
    <property type="match status" value="1"/>
</dbReference>
<dbReference type="InterPro" id="IPR031356">
    <property type="entry name" value="Stealth_CR4"/>
</dbReference>
<feature type="domain" description="Stealth protein CR3 conserved region 3" evidence="6">
    <location>
        <begin position="450"/>
        <end position="497"/>
    </location>
</feature>
<dbReference type="Pfam" id="PF11380">
    <property type="entry name" value="Stealth_CR2"/>
    <property type="match status" value="1"/>
</dbReference>
<dbReference type="Pfam" id="PF17101">
    <property type="entry name" value="Stealth_CR1"/>
    <property type="match status" value="1"/>
</dbReference>
<evidence type="ECO:0000256" key="3">
    <source>
        <dbReference type="ARBA" id="ARBA00023169"/>
    </source>
</evidence>
<proteinExistence type="inferred from homology"/>
<reference evidence="9" key="1">
    <citation type="journal article" date="2019" name="Int. J. Syst. Evol. Microbiol.">
        <title>The Global Catalogue of Microorganisms (GCM) 10K type strain sequencing project: providing services to taxonomists for standard genome sequencing and annotation.</title>
        <authorList>
            <consortium name="The Broad Institute Genomics Platform"/>
            <consortium name="The Broad Institute Genome Sequencing Center for Infectious Disease"/>
            <person name="Wu L."/>
            <person name="Ma J."/>
        </authorList>
    </citation>
    <scope>NUCLEOTIDE SEQUENCE [LARGE SCALE GENOMIC DNA]</scope>
    <source>
        <strain evidence="9">CGMCC 1.9106</strain>
    </source>
</reference>
<dbReference type="InterPro" id="IPR031357">
    <property type="entry name" value="Stealth_CR3"/>
</dbReference>
<dbReference type="Proteomes" id="UP001596392">
    <property type="component" value="Unassembled WGS sequence"/>
</dbReference>
<organism evidence="8 9">
    <name type="scientific">Catellatospora aurea</name>
    <dbReference type="NCBI Taxonomy" id="1337874"/>
    <lineage>
        <taxon>Bacteria</taxon>
        <taxon>Bacillati</taxon>
        <taxon>Actinomycetota</taxon>
        <taxon>Actinomycetes</taxon>
        <taxon>Micromonosporales</taxon>
        <taxon>Micromonosporaceae</taxon>
        <taxon>Catellatospora</taxon>
    </lineage>
</organism>
<dbReference type="InterPro" id="IPR021520">
    <property type="entry name" value="Stealth_CR2"/>
</dbReference>
<evidence type="ECO:0000256" key="2">
    <source>
        <dbReference type="ARBA" id="ARBA00022679"/>
    </source>
</evidence>
<evidence type="ECO:0000256" key="1">
    <source>
        <dbReference type="ARBA" id="ARBA00007583"/>
    </source>
</evidence>
<comment type="similarity">
    <text evidence="1">Belongs to the stealth family.</text>
</comment>
<dbReference type="EMBL" id="JBHTAC010000054">
    <property type="protein sequence ID" value="MFC7247349.1"/>
    <property type="molecule type" value="Genomic_DNA"/>
</dbReference>
<sequence>MDRYYGVIFQVPGRSATMAALSRRSVDLLLPRVKRAGGPAERWARSAVRWHLTSRYDTSELRLVPTAHGPALARPLAEATPLAARRLNLETVLTVLRDAGVDHFCVRGYDDKASAVAIGSGGRREAWKALRREALRRPLFVAAVTDQGVQTPMPATSHHAWRTLAGHRVIRVIQYVCDPSGSLLLGTAHGCDLEVWSRTPQGPLHAPRPNRAADLVPATGPAVQLDEAVFTRMTSAHVPGQAQRPSRAEFAGTLLDDITFPVDIVYTWVDDEDPAWQARRDAALATQDRPPAGHATGTSRFANHDELRYSMRSLHLYAPWVRRIWLVTDDQVPSWLDTCHDRVRVVTHKELFGDHGRLPTFNSHAIESRLHHIDGLSEQFVYFNDDVFVGRPISALKFFQPNGLSKSFPSKGKVALGPADAADLAPTAAGKNNRALIARDFGRHLTYKMKHVPHALRRDVLAEMSDRYAQELERTAGNRFRDPSDVSLVSSAYHYYALATGRAAVDRITSTYVSLAASDTKRQLAGVLARRDQDVFCLNDEDGTPEQRQGRQRLLHDFLSAYFPVAAPWELPGPDAARQDG</sequence>
<keyword evidence="3" id="KW-0270">Exopolysaccharide synthesis</keyword>
<evidence type="ECO:0000313" key="9">
    <source>
        <dbReference type="Proteomes" id="UP001596392"/>
    </source>
</evidence>
<dbReference type="InterPro" id="IPR031358">
    <property type="entry name" value="Stealth_CR1"/>
</dbReference>
<keyword evidence="2" id="KW-0808">Transferase</keyword>
<accession>A0ABW2H613</accession>
<dbReference type="PANTHER" id="PTHR24045">
    <property type="match status" value="1"/>
</dbReference>
<feature type="domain" description="Stealth protein CR2 conserved region 2" evidence="4">
    <location>
        <begin position="300"/>
        <end position="405"/>
    </location>
</feature>
<protein>
    <submittedName>
        <fullName evidence="8">Stealth family protein</fullName>
    </submittedName>
</protein>
<gene>
    <name evidence="8" type="ORF">ACFQO7_33165</name>
</gene>
<name>A0ABW2H613_9ACTN</name>
<evidence type="ECO:0000259" key="5">
    <source>
        <dbReference type="Pfam" id="PF17101"/>
    </source>
</evidence>